<dbReference type="Pfam" id="PF03466">
    <property type="entry name" value="LysR_substrate"/>
    <property type="match status" value="1"/>
</dbReference>
<dbReference type="RefSeq" id="WP_344680808.1">
    <property type="nucleotide sequence ID" value="NZ_BAAAVT010000011.1"/>
</dbReference>
<dbReference type="PRINTS" id="PR00039">
    <property type="entry name" value="HTHLYSR"/>
</dbReference>
<dbReference type="PANTHER" id="PTHR30346">
    <property type="entry name" value="TRANSCRIPTIONAL DUAL REGULATOR HCAR-RELATED"/>
    <property type="match status" value="1"/>
</dbReference>
<dbReference type="InterPro" id="IPR036390">
    <property type="entry name" value="WH_DNA-bd_sf"/>
</dbReference>
<dbReference type="PANTHER" id="PTHR30346:SF28">
    <property type="entry name" value="HTH-TYPE TRANSCRIPTIONAL REGULATOR CYNR"/>
    <property type="match status" value="1"/>
</dbReference>
<keyword evidence="4" id="KW-0804">Transcription</keyword>
<dbReference type="CDD" id="cd05466">
    <property type="entry name" value="PBP2_LTTR_substrate"/>
    <property type="match status" value="1"/>
</dbReference>
<dbReference type="InterPro" id="IPR005119">
    <property type="entry name" value="LysR_subst-bd"/>
</dbReference>
<keyword evidence="2" id="KW-0805">Transcription regulation</keyword>
<evidence type="ECO:0000313" key="7">
    <source>
        <dbReference type="Proteomes" id="UP001500236"/>
    </source>
</evidence>
<evidence type="ECO:0000259" key="5">
    <source>
        <dbReference type="PROSITE" id="PS50931"/>
    </source>
</evidence>
<dbReference type="EMBL" id="BAAAVT010000011">
    <property type="protein sequence ID" value="GAA3066873.1"/>
    <property type="molecule type" value="Genomic_DNA"/>
</dbReference>
<feature type="domain" description="HTH lysR-type" evidence="5">
    <location>
        <begin position="1"/>
        <end position="58"/>
    </location>
</feature>
<evidence type="ECO:0000256" key="4">
    <source>
        <dbReference type="ARBA" id="ARBA00023163"/>
    </source>
</evidence>
<evidence type="ECO:0000313" key="6">
    <source>
        <dbReference type="EMBL" id="GAA3066873.1"/>
    </source>
</evidence>
<dbReference type="PROSITE" id="PS50931">
    <property type="entry name" value="HTH_LYSR"/>
    <property type="match status" value="1"/>
</dbReference>
<name>A0ABP6M0S1_9MICC</name>
<gene>
    <name evidence="6" type="ORF">GCM10010529_19640</name>
</gene>
<dbReference type="InterPro" id="IPR036388">
    <property type="entry name" value="WH-like_DNA-bd_sf"/>
</dbReference>
<reference evidence="7" key="1">
    <citation type="journal article" date="2019" name="Int. J. Syst. Evol. Microbiol.">
        <title>The Global Catalogue of Microorganisms (GCM) 10K type strain sequencing project: providing services to taxonomists for standard genome sequencing and annotation.</title>
        <authorList>
            <consortium name="The Broad Institute Genomics Platform"/>
            <consortium name="The Broad Institute Genome Sequencing Center for Infectious Disease"/>
            <person name="Wu L."/>
            <person name="Ma J."/>
        </authorList>
    </citation>
    <scope>NUCLEOTIDE SEQUENCE [LARGE SCALE GENOMIC DNA]</scope>
    <source>
        <strain evidence="7">JCM 14309</strain>
    </source>
</reference>
<dbReference type="SUPFAM" id="SSF53850">
    <property type="entry name" value="Periplasmic binding protein-like II"/>
    <property type="match status" value="1"/>
</dbReference>
<dbReference type="Proteomes" id="UP001500236">
    <property type="component" value="Unassembled WGS sequence"/>
</dbReference>
<evidence type="ECO:0000256" key="1">
    <source>
        <dbReference type="ARBA" id="ARBA00009437"/>
    </source>
</evidence>
<evidence type="ECO:0000256" key="3">
    <source>
        <dbReference type="ARBA" id="ARBA00023125"/>
    </source>
</evidence>
<evidence type="ECO:0000256" key="2">
    <source>
        <dbReference type="ARBA" id="ARBA00023015"/>
    </source>
</evidence>
<dbReference type="Pfam" id="PF00126">
    <property type="entry name" value="HTH_1"/>
    <property type="match status" value="1"/>
</dbReference>
<dbReference type="InterPro" id="IPR000847">
    <property type="entry name" value="LysR_HTH_N"/>
</dbReference>
<comment type="similarity">
    <text evidence="1">Belongs to the LysR transcriptional regulatory family.</text>
</comment>
<protein>
    <recommendedName>
        <fullName evidence="5">HTH lysR-type domain-containing protein</fullName>
    </recommendedName>
</protein>
<keyword evidence="7" id="KW-1185">Reference proteome</keyword>
<dbReference type="Gene3D" id="3.40.190.290">
    <property type="match status" value="1"/>
</dbReference>
<comment type="caution">
    <text evidence="6">The sequence shown here is derived from an EMBL/GenBank/DDBJ whole genome shotgun (WGS) entry which is preliminary data.</text>
</comment>
<proteinExistence type="inferred from homology"/>
<dbReference type="SUPFAM" id="SSF46785">
    <property type="entry name" value="Winged helix' DNA-binding domain"/>
    <property type="match status" value="1"/>
</dbReference>
<dbReference type="Gene3D" id="1.10.10.10">
    <property type="entry name" value="Winged helix-like DNA-binding domain superfamily/Winged helix DNA-binding domain"/>
    <property type="match status" value="1"/>
</dbReference>
<sequence>MDSRLLRYFVAVAEEGGVSAAADALHITQPALSRQIRGLEADLGLTLFDRGEGRLRLTPEGREFLETARTVLQAHAHARDFADRLASGELRKVSLASPRTTLIDVVAPFVATFTHQDPVPSVVEIGGDERPHRLVADHDLVIAPQSPGDDVASRLIAQLPVWAYVPADHRWADRGEIPLEELVEEQLVVTAADFKARRLLDAALDLADLTPRSLLEVRHGRVAQALAAAGRGAAVVTDDPHFSLVPLRILTDGGEGRRPLHIRLHASWRRGHHAAEALEGLVARLRDFSARRYGPTVD</sequence>
<keyword evidence="3" id="KW-0238">DNA-binding</keyword>
<accession>A0ABP6M0S1</accession>
<organism evidence="6 7">
    <name type="scientific">Nesterenkonia aethiopica</name>
    <dbReference type="NCBI Taxonomy" id="269144"/>
    <lineage>
        <taxon>Bacteria</taxon>
        <taxon>Bacillati</taxon>
        <taxon>Actinomycetota</taxon>
        <taxon>Actinomycetes</taxon>
        <taxon>Micrococcales</taxon>
        <taxon>Micrococcaceae</taxon>
        <taxon>Nesterenkonia</taxon>
    </lineage>
</organism>